<accession>A0ABP1G2U8</accession>
<reference evidence="3 4" key="1">
    <citation type="submission" date="2024-06" db="EMBL/GenBank/DDBJ databases">
        <authorList>
            <person name="Kraege A."/>
            <person name="Thomma B."/>
        </authorList>
    </citation>
    <scope>NUCLEOTIDE SEQUENCE [LARGE SCALE GENOMIC DNA]</scope>
</reference>
<evidence type="ECO:0000259" key="2">
    <source>
        <dbReference type="PROSITE" id="PS50296"/>
    </source>
</evidence>
<dbReference type="PANTHER" id="PTHR12789:SF0">
    <property type="entry name" value="DENSITY-REGULATED PROTEIN"/>
    <property type="match status" value="1"/>
</dbReference>
<name>A0ABP1G2U8_9CHLO</name>
<dbReference type="PANTHER" id="PTHR12789">
    <property type="entry name" value="DENSITY-REGULATED PROTEIN HOMOLOG"/>
    <property type="match status" value="1"/>
</dbReference>
<dbReference type="PROSITE" id="PS50296">
    <property type="entry name" value="SUI1"/>
    <property type="match status" value="1"/>
</dbReference>
<dbReference type="InterPro" id="IPR050318">
    <property type="entry name" value="DENR/SUI1_TIF"/>
</dbReference>
<dbReference type="CDD" id="cd11607">
    <property type="entry name" value="DENR_C"/>
    <property type="match status" value="1"/>
</dbReference>
<gene>
    <name evidence="3" type="primary">g6794</name>
    <name evidence="3" type="ORF">VP750_LOCUS5816</name>
</gene>
<evidence type="ECO:0000313" key="3">
    <source>
        <dbReference type="EMBL" id="CAL5224157.1"/>
    </source>
</evidence>
<dbReference type="SUPFAM" id="SSF55159">
    <property type="entry name" value="eIF1-like"/>
    <property type="match status" value="1"/>
</dbReference>
<dbReference type="EMBL" id="CAXHTA020000010">
    <property type="protein sequence ID" value="CAL5224157.1"/>
    <property type="molecule type" value="Genomic_DNA"/>
</dbReference>
<dbReference type="InterPro" id="IPR036877">
    <property type="entry name" value="SUI1_dom_sf"/>
</dbReference>
<protein>
    <submittedName>
        <fullName evidence="3">G6794 protein</fullName>
    </submittedName>
</protein>
<dbReference type="InterPro" id="IPR046447">
    <property type="entry name" value="DENR_C"/>
</dbReference>
<dbReference type="Proteomes" id="UP001497392">
    <property type="component" value="Unassembled WGS sequence"/>
</dbReference>
<keyword evidence="4" id="KW-1185">Reference proteome</keyword>
<feature type="domain" description="SUI1" evidence="2">
    <location>
        <begin position="82"/>
        <end position="153"/>
    </location>
</feature>
<organism evidence="3 4">
    <name type="scientific">Coccomyxa viridis</name>
    <dbReference type="NCBI Taxonomy" id="1274662"/>
    <lineage>
        <taxon>Eukaryota</taxon>
        <taxon>Viridiplantae</taxon>
        <taxon>Chlorophyta</taxon>
        <taxon>core chlorophytes</taxon>
        <taxon>Trebouxiophyceae</taxon>
        <taxon>Trebouxiophyceae incertae sedis</taxon>
        <taxon>Coccomyxaceae</taxon>
        <taxon>Coccomyxa</taxon>
    </lineage>
</organism>
<dbReference type="InterPro" id="IPR001950">
    <property type="entry name" value="SUI1"/>
</dbReference>
<dbReference type="Gene3D" id="3.30.780.10">
    <property type="entry name" value="SUI1-like domain"/>
    <property type="match status" value="1"/>
</dbReference>
<comment type="similarity">
    <text evidence="1">Belongs to the DENR family.</text>
</comment>
<comment type="caution">
    <text evidence="3">The sequence shown here is derived from an EMBL/GenBank/DDBJ whole genome shotgun (WGS) entry which is preliminary data.</text>
</comment>
<proteinExistence type="inferred from homology"/>
<sequence length="183" mass="20347">MADSAAPSLQPVKVEYDPITGVPSEFNQYLPKDSEEYKKWKASQQAGAEGALSDLTLKDKHGEVIEKQLPGGKVKKKAKNEIILETNTRSRKKCVTTILGLETFGVKLPEAAKLFGKKFASGASITKNPMEKDQVEVQGDFVEKAADLIVKTYKDKGIEKKHIFAVVDKKKEPMYDDDEDDEQ</sequence>
<dbReference type="Pfam" id="PF01253">
    <property type="entry name" value="SUI1"/>
    <property type="match status" value="1"/>
</dbReference>
<evidence type="ECO:0000313" key="4">
    <source>
        <dbReference type="Proteomes" id="UP001497392"/>
    </source>
</evidence>
<evidence type="ECO:0000256" key="1">
    <source>
        <dbReference type="ARBA" id="ARBA00007514"/>
    </source>
</evidence>